<dbReference type="Pfam" id="PF20056">
    <property type="entry name" value="DUF6455"/>
    <property type="match status" value="1"/>
</dbReference>
<proteinExistence type="predicted"/>
<name>A0A561R291_9HYPH</name>
<evidence type="ECO:0000313" key="3">
    <source>
        <dbReference type="Proteomes" id="UP000320653"/>
    </source>
</evidence>
<sequence>MTQAVNFEQDGLGLRFLRWCGRAFEAASEADAIAMLDEDTVRKISHEFSITPDDLMCLAQAGPHAADELLAMMRALNVDSAEVARIHPALFREMQISCSRCSHKALCRADLSAGQSRTEFSHYCGNTDALNALRAEPDVLIG</sequence>
<reference evidence="2 3" key="1">
    <citation type="submission" date="2019-06" db="EMBL/GenBank/DDBJ databases">
        <title>Sorghum-associated microbial communities from plants grown in Nebraska, USA.</title>
        <authorList>
            <person name="Schachtman D."/>
        </authorList>
    </citation>
    <scope>NUCLEOTIDE SEQUENCE [LARGE SCALE GENOMIC DNA]</scope>
    <source>
        <strain evidence="2 3">1225</strain>
    </source>
</reference>
<dbReference type="Proteomes" id="UP000320653">
    <property type="component" value="Unassembled WGS sequence"/>
</dbReference>
<dbReference type="InterPro" id="IPR045601">
    <property type="entry name" value="DUF6455"/>
</dbReference>
<comment type="caution">
    <text evidence="2">The sequence shown here is derived from an EMBL/GenBank/DDBJ whole genome shotgun (WGS) entry which is preliminary data.</text>
</comment>
<feature type="domain" description="DUF6455" evidence="1">
    <location>
        <begin position="66"/>
        <end position="135"/>
    </location>
</feature>
<gene>
    <name evidence="2" type="ORF">FHW37_102321</name>
</gene>
<dbReference type="OrthoDB" id="7307423at2"/>
<dbReference type="AlphaFoldDB" id="A0A561R291"/>
<accession>A0A561R291</accession>
<organism evidence="2 3">
    <name type="scientific">Neorhizobium alkalisoli</name>
    <dbReference type="NCBI Taxonomy" id="528178"/>
    <lineage>
        <taxon>Bacteria</taxon>
        <taxon>Pseudomonadati</taxon>
        <taxon>Pseudomonadota</taxon>
        <taxon>Alphaproteobacteria</taxon>
        <taxon>Hyphomicrobiales</taxon>
        <taxon>Rhizobiaceae</taxon>
        <taxon>Rhizobium/Agrobacterium group</taxon>
        <taxon>Neorhizobium</taxon>
    </lineage>
</organism>
<dbReference type="EMBL" id="VIWP01000002">
    <property type="protein sequence ID" value="TWF56683.1"/>
    <property type="molecule type" value="Genomic_DNA"/>
</dbReference>
<protein>
    <recommendedName>
        <fullName evidence="1">DUF6455 domain-containing protein</fullName>
    </recommendedName>
</protein>
<evidence type="ECO:0000313" key="2">
    <source>
        <dbReference type="EMBL" id="TWF56683.1"/>
    </source>
</evidence>
<evidence type="ECO:0000259" key="1">
    <source>
        <dbReference type="Pfam" id="PF20056"/>
    </source>
</evidence>
<dbReference type="RefSeq" id="WP_145634455.1">
    <property type="nucleotide sequence ID" value="NZ_VIWP01000002.1"/>
</dbReference>
<keyword evidence="3" id="KW-1185">Reference proteome</keyword>